<dbReference type="EMBL" id="JAQQBR010000004">
    <property type="protein sequence ID" value="KAK0178485.1"/>
    <property type="molecule type" value="Genomic_DNA"/>
</dbReference>
<evidence type="ECO:0000256" key="9">
    <source>
        <dbReference type="SAM" id="Phobius"/>
    </source>
</evidence>
<accession>A0AA39FZ11</accession>
<evidence type="ECO:0000256" key="6">
    <source>
        <dbReference type="ARBA" id="ARBA00023136"/>
    </source>
</evidence>
<keyword evidence="5 9" id="KW-1133">Transmembrane helix</keyword>
<evidence type="ECO:0000313" key="11">
    <source>
        <dbReference type="Proteomes" id="UP001168972"/>
    </source>
</evidence>
<name>A0AA39FZ11_MICHY</name>
<proteinExistence type="predicted"/>
<reference evidence="10" key="1">
    <citation type="journal article" date="2023" name="bioRxiv">
        <title>Scaffold-level genome assemblies of two parasitoid biocontrol wasps reveal the parthenogenesis mechanism and an associated novel virus.</title>
        <authorList>
            <person name="Inwood S."/>
            <person name="Skelly J."/>
            <person name="Guhlin J."/>
            <person name="Harrop T."/>
            <person name="Goldson S."/>
            <person name="Dearden P."/>
        </authorList>
    </citation>
    <scope>NUCLEOTIDE SEQUENCE</scope>
    <source>
        <strain evidence="10">Lincoln</strain>
        <tissue evidence="10">Whole body</tissue>
    </source>
</reference>
<comment type="subcellular location">
    <subcellularLocation>
        <location evidence="1">Membrane</location>
        <topology evidence="1">Multi-pass membrane protein</topology>
    </subcellularLocation>
</comment>
<keyword evidence="6 9" id="KW-0472">Membrane</keyword>
<evidence type="ECO:0000256" key="3">
    <source>
        <dbReference type="ARBA" id="ARBA00022692"/>
    </source>
</evidence>
<keyword evidence="2" id="KW-0716">Sensory transduction</keyword>
<feature type="transmembrane region" description="Helical" evidence="9">
    <location>
        <begin position="126"/>
        <end position="147"/>
    </location>
</feature>
<keyword evidence="8" id="KW-0807">Transducer</keyword>
<feature type="transmembrane region" description="Helical" evidence="9">
    <location>
        <begin position="6"/>
        <end position="26"/>
    </location>
</feature>
<dbReference type="InterPro" id="IPR004117">
    <property type="entry name" value="7tm6_olfct_rcpt"/>
</dbReference>
<dbReference type="GO" id="GO:0005549">
    <property type="term" value="F:odorant binding"/>
    <property type="evidence" value="ECO:0007669"/>
    <property type="project" value="InterPro"/>
</dbReference>
<evidence type="ECO:0000256" key="1">
    <source>
        <dbReference type="ARBA" id="ARBA00004141"/>
    </source>
</evidence>
<keyword evidence="7" id="KW-0675">Receptor</keyword>
<organism evidence="10 11">
    <name type="scientific">Microctonus hyperodae</name>
    <name type="common">Parasitoid wasp</name>
    <dbReference type="NCBI Taxonomy" id="165561"/>
    <lineage>
        <taxon>Eukaryota</taxon>
        <taxon>Metazoa</taxon>
        <taxon>Ecdysozoa</taxon>
        <taxon>Arthropoda</taxon>
        <taxon>Hexapoda</taxon>
        <taxon>Insecta</taxon>
        <taxon>Pterygota</taxon>
        <taxon>Neoptera</taxon>
        <taxon>Endopterygota</taxon>
        <taxon>Hymenoptera</taxon>
        <taxon>Apocrita</taxon>
        <taxon>Ichneumonoidea</taxon>
        <taxon>Braconidae</taxon>
        <taxon>Euphorinae</taxon>
        <taxon>Microctonus</taxon>
    </lineage>
</organism>
<dbReference type="GO" id="GO:0007165">
    <property type="term" value="P:signal transduction"/>
    <property type="evidence" value="ECO:0007669"/>
    <property type="project" value="UniProtKB-KW"/>
</dbReference>
<comment type="caution">
    <text evidence="10">The sequence shown here is derived from an EMBL/GenBank/DDBJ whole genome shotgun (WGS) entry which is preliminary data.</text>
</comment>
<sequence>MLQTYGAVNIFLITCSIQANFCILVFRMISEFRDMSYLHTHLNESNDKDSVVRYSDPINILFFTAFVMTKISESCICAFAGSQLINESEDFRRTVYSINWHGNKQLTSWVLITLNQRPMTLVACHYTTISLNILVSIVNTTISYYFLLKTLQGG</sequence>
<evidence type="ECO:0000313" key="10">
    <source>
        <dbReference type="EMBL" id="KAK0178485.1"/>
    </source>
</evidence>
<evidence type="ECO:0000256" key="2">
    <source>
        <dbReference type="ARBA" id="ARBA00022606"/>
    </source>
</evidence>
<dbReference type="Proteomes" id="UP001168972">
    <property type="component" value="Unassembled WGS sequence"/>
</dbReference>
<evidence type="ECO:0000256" key="7">
    <source>
        <dbReference type="ARBA" id="ARBA00023170"/>
    </source>
</evidence>
<dbReference type="GO" id="GO:0016020">
    <property type="term" value="C:membrane"/>
    <property type="evidence" value="ECO:0007669"/>
    <property type="project" value="UniProtKB-SubCell"/>
</dbReference>
<dbReference type="GO" id="GO:0004984">
    <property type="term" value="F:olfactory receptor activity"/>
    <property type="evidence" value="ECO:0007669"/>
    <property type="project" value="InterPro"/>
</dbReference>
<reference evidence="10" key="2">
    <citation type="submission" date="2023-03" db="EMBL/GenBank/DDBJ databases">
        <authorList>
            <person name="Inwood S.N."/>
            <person name="Skelly J.G."/>
            <person name="Guhlin J."/>
            <person name="Harrop T.W.R."/>
            <person name="Goldson S.G."/>
            <person name="Dearden P.K."/>
        </authorList>
    </citation>
    <scope>NUCLEOTIDE SEQUENCE</scope>
    <source>
        <strain evidence="10">Lincoln</strain>
        <tissue evidence="10">Whole body</tissue>
    </source>
</reference>
<dbReference type="AlphaFoldDB" id="A0AA39FZ11"/>
<evidence type="ECO:0000256" key="8">
    <source>
        <dbReference type="ARBA" id="ARBA00023224"/>
    </source>
</evidence>
<protein>
    <submittedName>
        <fullName evidence="10">Uncharacterized protein</fullName>
    </submittedName>
</protein>
<evidence type="ECO:0000256" key="5">
    <source>
        <dbReference type="ARBA" id="ARBA00022989"/>
    </source>
</evidence>
<gene>
    <name evidence="10" type="ORF">PV327_007373</name>
</gene>
<keyword evidence="3 9" id="KW-0812">Transmembrane</keyword>
<keyword evidence="4" id="KW-0552">Olfaction</keyword>
<dbReference type="Pfam" id="PF02949">
    <property type="entry name" value="7tm_6"/>
    <property type="match status" value="1"/>
</dbReference>
<keyword evidence="11" id="KW-1185">Reference proteome</keyword>
<evidence type="ECO:0000256" key="4">
    <source>
        <dbReference type="ARBA" id="ARBA00022725"/>
    </source>
</evidence>